<evidence type="ECO:0000256" key="6">
    <source>
        <dbReference type="ARBA" id="ARBA00022763"/>
    </source>
</evidence>
<dbReference type="RefSeq" id="WP_213402849.1">
    <property type="nucleotide sequence ID" value="NZ_JAGIBT010000004.1"/>
</dbReference>
<evidence type="ECO:0000256" key="8">
    <source>
        <dbReference type="ARBA" id="ARBA00049348"/>
    </source>
</evidence>
<keyword evidence="5 9" id="KW-0808">Transferase</keyword>
<dbReference type="InterPro" id="IPR023546">
    <property type="entry name" value="MGMT"/>
</dbReference>
<dbReference type="NCBIfam" id="TIGR00589">
    <property type="entry name" value="ogt"/>
    <property type="match status" value="1"/>
</dbReference>
<sequence length="165" mass="18429">MDLKYVYMESPLGQMVLCALGDRVCAVDFVEEDAFSSIQRMEKRHQMTAKAGNNAVLSQLMEELEEYFQKKRTNFTVPMVLSGTPFQQVVWQILLEIPYGQTISYKTEAVRYGNERAIRAIASANGKNPLSILVPCHRVIGSNGALVGYAGGLHRKEALLTLEQS</sequence>
<feature type="active site" description="Nucleophile; methyl group acceptor" evidence="9">
    <location>
        <position position="136"/>
    </location>
</feature>
<dbReference type="PANTHER" id="PTHR10815">
    <property type="entry name" value="METHYLATED-DNA--PROTEIN-CYSTEINE METHYLTRANSFERASE"/>
    <property type="match status" value="1"/>
</dbReference>
<dbReference type="EMBL" id="JAGIBU010000001">
    <property type="protein sequence ID" value="MBS7824057.1"/>
    <property type="molecule type" value="Genomic_DNA"/>
</dbReference>
<proteinExistence type="inferred from homology"/>
<dbReference type="InterPro" id="IPR036217">
    <property type="entry name" value="MethylDNA_cys_MeTrfase_DNAb"/>
</dbReference>
<protein>
    <recommendedName>
        <fullName evidence="9">Methylated-DNA--protein-cysteine methyltransferase</fullName>
        <ecNumber evidence="9">2.1.1.63</ecNumber>
    </recommendedName>
    <alternativeName>
        <fullName evidence="9">6-O-methylguanine-DNA methyltransferase</fullName>
        <shortName evidence="9">MGMT</shortName>
    </alternativeName>
    <alternativeName>
        <fullName evidence="9">O-6-methylguanine-DNA-alkyltransferase</fullName>
    </alternativeName>
</protein>
<accession>A0AB35BW71</accession>
<dbReference type="FunFam" id="1.10.10.10:FF:000214">
    <property type="entry name" value="Methylated-DNA--protein-cysteine methyltransferase"/>
    <property type="match status" value="1"/>
</dbReference>
<comment type="catalytic activity">
    <reaction evidence="8 9">
        <text>a 6-O-methyl-2'-deoxyguanosine in DNA + L-cysteinyl-[protein] = S-methyl-L-cysteinyl-[protein] + a 2'-deoxyguanosine in DNA</text>
        <dbReference type="Rhea" id="RHEA:24000"/>
        <dbReference type="Rhea" id="RHEA-COMP:10131"/>
        <dbReference type="Rhea" id="RHEA-COMP:10132"/>
        <dbReference type="Rhea" id="RHEA-COMP:11367"/>
        <dbReference type="Rhea" id="RHEA-COMP:11368"/>
        <dbReference type="ChEBI" id="CHEBI:29950"/>
        <dbReference type="ChEBI" id="CHEBI:82612"/>
        <dbReference type="ChEBI" id="CHEBI:85445"/>
        <dbReference type="ChEBI" id="CHEBI:85448"/>
        <dbReference type="EC" id="2.1.1.63"/>
    </reaction>
</comment>
<comment type="similarity">
    <text evidence="2 9">Belongs to the MGMT family.</text>
</comment>
<dbReference type="InterPro" id="IPR014048">
    <property type="entry name" value="MethylDNA_cys_MeTrfase_DNA-bd"/>
</dbReference>
<dbReference type="Pfam" id="PF02870">
    <property type="entry name" value="Methyltransf_1N"/>
    <property type="match status" value="1"/>
</dbReference>
<evidence type="ECO:0000259" key="11">
    <source>
        <dbReference type="Pfam" id="PF02870"/>
    </source>
</evidence>
<keyword evidence="3 9" id="KW-0963">Cytoplasm</keyword>
<dbReference type="Proteomes" id="UP000680020">
    <property type="component" value="Unassembled WGS sequence"/>
</dbReference>
<comment type="function">
    <text evidence="9">Involved in the cellular defense against the biological effects of O6-methylguanine (O6-MeG) and O4-methylthymine (O4-MeT) in DNA. Repairs the methylated nucleobase in DNA by stoichiometrically transferring the methyl group to a cysteine residue in the enzyme. This is a suicide reaction: the enzyme is irreversibly inactivated.</text>
</comment>
<dbReference type="HAMAP" id="MF_00772">
    <property type="entry name" value="OGT"/>
    <property type="match status" value="1"/>
</dbReference>
<name>A0AB35BW71_9GAMM</name>
<comment type="miscellaneous">
    <text evidence="9">This enzyme catalyzes only one turnover and therefore is not strictly catalytic. According to one definition, an enzyme is a biocatalyst that acts repeatedly and over many reaction cycles.</text>
</comment>
<dbReference type="SUPFAM" id="SSF46767">
    <property type="entry name" value="Methylated DNA-protein cysteine methyltransferase, C-terminal domain"/>
    <property type="match status" value="1"/>
</dbReference>
<evidence type="ECO:0000313" key="13">
    <source>
        <dbReference type="Proteomes" id="UP000680020"/>
    </source>
</evidence>
<evidence type="ECO:0000256" key="3">
    <source>
        <dbReference type="ARBA" id="ARBA00022490"/>
    </source>
</evidence>
<dbReference type="InterPro" id="IPR008332">
    <property type="entry name" value="MethylG_MeTrfase_N"/>
</dbReference>
<dbReference type="InterPro" id="IPR001497">
    <property type="entry name" value="MethylDNA_cys_MeTrfase_AS"/>
</dbReference>
<dbReference type="InterPro" id="IPR036631">
    <property type="entry name" value="MGMT_N_sf"/>
</dbReference>
<dbReference type="SUPFAM" id="SSF53155">
    <property type="entry name" value="Methylated DNA-protein cysteine methyltransferase domain"/>
    <property type="match status" value="1"/>
</dbReference>
<dbReference type="GO" id="GO:0006307">
    <property type="term" value="P:DNA alkylation repair"/>
    <property type="evidence" value="ECO:0007669"/>
    <property type="project" value="UniProtKB-UniRule"/>
</dbReference>
<dbReference type="InterPro" id="IPR036388">
    <property type="entry name" value="WH-like_DNA-bd_sf"/>
</dbReference>
<reference evidence="12" key="1">
    <citation type="submission" date="2021-03" db="EMBL/GenBank/DDBJ databases">
        <title>Identification and antibiotic profiling of Wohlfahrtiimonas chitiniclastica, an underestimated human pathogen.</title>
        <authorList>
            <person name="Kopf A."/>
            <person name="Bunk B."/>
            <person name="Coldewey S."/>
            <person name="Gunzer F."/>
            <person name="Riedel T."/>
            <person name="Schroettner P."/>
        </authorList>
    </citation>
    <scope>NUCLEOTIDE SEQUENCE</scope>
    <source>
        <strain evidence="12">DSM 100917</strain>
    </source>
</reference>
<evidence type="ECO:0000256" key="9">
    <source>
        <dbReference type="HAMAP-Rule" id="MF_00772"/>
    </source>
</evidence>
<comment type="catalytic activity">
    <reaction evidence="1 9">
        <text>a 4-O-methyl-thymidine in DNA + L-cysteinyl-[protein] = a thymidine in DNA + S-methyl-L-cysteinyl-[protein]</text>
        <dbReference type="Rhea" id="RHEA:53428"/>
        <dbReference type="Rhea" id="RHEA-COMP:10131"/>
        <dbReference type="Rhea" id="RHEA-COMP:10132"/>
        <dbReference type="Rhea" id="RHEA-COMP:13555"/>
        <dbReference type="Rhea" id="RHEA-COMP:13556"/>
        <dbReference type="ChEBI" id="CHEBI:29950"/>
        <dbReference type="ChEBI" id="CHEBI:82612"/>
        <dbReference type="ChEBI" id="CHEBI:137386"/>
        <dbReference type="ChEBI" id="CHEBI:137387"/>
        <dbReference type="EC" id="2.1.1.63"/>
    </reaction>
</comment>
<dbReference type="EC" id="2.1.1.63" evidence="9"/>
<dbReference type="GO" id="GO:0003908">
    <property type="term" value="F:methylated-DNA-[protein]-cysteine S-methyltransferase activity"/>
    <property type="evidence" value="ECO:0007669"/>
    <property type="project" value="UniProtKB-UniRule"/>
</dbReference>
<feature type="domain" description="Methylated-DNA-[protein]-cysteine S-methyltransferase DNA binding" evidence="10">
    <location>
        <begin position="85"/>
        <end position="164"/>
    </location>
</feature>
<dbReference type="Gene3D" id="3.30.160.70">
    <property type="entry name" value="Methylated DNA-protein cysteine methyltransferase domain"/>
    <property type="match status" value="1"/>
</dbReference>
<dbReference type="Gene3D" id="1.10.10.10">
    <property type="entry name" value="Winged helix-like DNA-binding domain superfamily/Winged helix DNA-binding domain"/>
    <property type="match status" value="1"/>
</dbReference>
<keyword evidence="7 9" id="KW-0234">DNA repair</keyword>
<dbReference type="Pfam" id="PF01035">
    <property type="entry name" value="DNA_binding_1"/>
    <property type="match status" value="1"/>
</dbReference>
<comment type="subcellular location">
    <subcellularLocation>
        <location evidence="9">Cytoplasm</location>
    </subcellularLocation>
</comment>
<dbReference type="GO" id="GO:0032259">
    <property type="term" value="P:methylation"/>
    <property type="evidence" value="ECO:0007669"/>
    <property type="project" value="UniProtKB-KW"/>
</dbReference>
<dbReference type="PROSITE" id="PS00374">
    <property type="entry name" value="MGMT"/>
    <property type="match status" value="1"/>
</dbReference>
<feature type="domain" description="Methylguanine DNA methyltransferase ribonuclease-like" evidence="11">
    <location>
        <begin position="3"/>
        <end position="79"/>
    </location>
</feature>
<gene>
    <name evidence="12" type="ORF">J7561_02420</name>
</gene>
<comment type="caution">
    <text evidence="12">The sequence shown here is derived from an EMBL/GenBank/DDBJ whole genome shotgun (WGS) entry which is preliminary data.</text>
</comment>
<organism evidence="12 13">
    <name type="scientific">Wohlfahrtiimonas chitiniclastica</name>
    <dbReference type="NCBI Taxonomy" id="400946"/>
    <lineage>
        <taxon>Bacteria</taxon>
        <taxon>Pseudomonadati</taxon>
        <taxon>Pseudomonadota</taxon>
        <taxon>Gammaproteobacteria</taxon>
        <taxon>Cardiobacteriales</taxon>
        <taxon>Ignatzschineriaceae</taxon>
        <taxon>Wohlfahrtiimonas</taxon>
    </lineage>
</organism>
<evidence type="ECO:0000256" key="5">
    <source>
        <dbReference type="ARBA" id="ARBA00022679"/>
    </source>
</evidence>
<dbReference type="GO" id="GO:0005737">
    <property type="term" value="C:cytoplasm"/>
    <property type="evidence" value="ECO:0007669"/>
    <property type="project" value="UniProtKB-SubCell"/>
</dbReference>
<evidence type="ECO:0000256" key="4">
    <source>
        <dbReference type="ARBA" id="ARBA00022603"/>
    </source>
</evidence>
<keyword evidence="4 9" id="KW-0489">Methyltransferase</keyword>
<dbReference type="PANTHER" id="PTHR10815:SF5">
    <property type="entry name" value="METHYLATED-DNA--PROTEIN-CYSTEINE METHYLTRANSFERASE"/>
    <property type="match status" value="1"/>
</dbReference>
<evidence type="ECO:0000256" key="2">
    <source>
        <dbReference type="ARBA" id="ARBA00008711"/>
    </source>
</evidence>
<evidence type="ECO:0000256" key="7">
    <source>
        <dbReference type="ARBA" id="ARBA00023204"/>
    </source>
</evidence>
<keyword evidence="6 9" id="KW-0227">DNA damage</keyword>
<dbReference type="AlphaFoldDB" id="A0AB35BW71"/>
<evidence type="ECO:0000313" key="12">
    <source>
        <dbReference type="EMBL" id="MBS7824057.1"/>
    </source>
</evidence>
<dbReference type="CDD" id="cd06445">
    <property type="entry name" value="ATase"/>
    <property type="match status" value="1"/>
</dbReference>
<evidence type="ECO:0000256" key="1">
    <source>
        <dbReference type="ARBA" id="ARBA00001286"/>
    </source>
</evidence>
<evidence type="ECO:0000259" key="10">
    <source>
        <dbReference type="Pfam" id="PF01035"/>
    </source>
</evidence>